<evidence type="ECO:0000259" key="9">
    <source>
        <dbReference type="PROSITE" id="PS50112"/>
    </source>
</evidence>
<reference evidence="11" key="1">
    <citation type="submission" date="2017-06" db="EMBL/GenBank/DDBJ databases">
        <title>Genome analysis of Fimbriiglobus ruber SP5, the first member of the order Planctomycetales with confirmed chitinolytic capability.</title>
        <authorList>
            <person name="Ravin N.V."/>
            <person name="Rakitin A.L."/>
            <person name="Ivanova A.A."/>
            <person name="Beletsky A.V."/>
            <person name="Kulichevskaya I.S."/>
            <person name="Mardanov A.V."/>
            <person name="Dedysh S.N."/>
        </authorList>
    </citation>
    <scope>NUCLEOTIDE SEQUENCE [LARGE SCALE GENOMIC DNA]</scope>
    <source>
        <strain evidence="11">SP5</strain>
    </source>
</reference>
<dbReference type="Pfam" id="PF00512">
    <property type="entry name" value="HisKA"/>
    <property type="match status" value="1"/>
</dbReference>
<dbReference type="AlphaFoldDB" id="A0A225DT68"/>
<dbReference type="InterPro" id="IPR004358">
    <property type="entry name" value="Sig_transdc_His_kin-like_C"/>
</dbReference>
<dbReference type="PANTHER" id="PTHR43547">
    <property type="entry name" value="TWO-COMPONENT HISTIDINE KINASE"/>
    <property type="match status" value="1"/>
</dbReference>
<dbReference type="Pfam" id="PF00072">
    <property type="entry name" value="Response_reg"/>
    <property type="match status" value="1"/>
</dbReference>
<dbReference type="InterPro" id="IPR035965">
    <property type="entry name" value="PAS-like_dom_sf"/>
</dbReference>
<feature type="domain" description="Response regulatory" evidence="8">
    <location>
        <begin position="373"/>
        <end position="489"/>
    </location>
</feature>
<dbReference type="Gene3D" id="3.40.50.2300">
    <property type="match status" value="1"/>
</dbReference>
<evidence type="ECO:0000256" key="1">
    <source>
        <dbReference type="ARBA" id="ARBA00000085"/>
    </source>
</evidence>
<organism evidence="10 11">
    <name type="scientific">Fimbriiglobus ruber</name>
    <dbReference type="NCBI Taxonomy" id="1908690"/>
    <lineage>
        <taxon>Bacteria</taxon>
        <taxon>Pseudomonadati</taxon>
        <taxon>Planctomycetota</taxon>
        <taxon>Planctomycetia</taxon>
        <taxon>Gemmatales</taxon>
        <taxon>Gemmataceae</taxon>
        <taxon>Fimbriiglobus</taxon>
    </lineage>
</organism>
<dbReference type="SMART" id="SM00387">
    <property type="entry name" value="HATPase_c"/>
    <property type="match status" value="1"/>
</dbReference>
<keyword evidence="11" id="KW-1185">Reference proteome</keyword>
<dbReference type="SMART" id="SM00091">
    <property type="entry name" value="PAS"/>
    <property type="match status" value="1"/>
</dbReference>
<dbReference type="CDD" id="cd00130">
    <property type="entry name" value="PAS"/>
    <property type="match status" value="1"/>
</dbReference>
<dbReference type="CDD" id="cd00082">
    <property type="entry name" value="HisKA"/>
    <property type="match status" value="1"/>
</dbReference>
<dbReference type="SMART" id="SM00388">
    <property type="entry name" value="HisKA"/>
    <property type="match status" value="1"/>
</dbReference>
<keyword evidence="5" id="KW-0418">Kinase</keyword>
<dbReference type="PANTHER" id="PTHR43547:SF2">
    <property type="entry name" value="HYBRID SIGNAL TRANSDUCTION HISTIDINE KINASE C"/>
    <property type="match status" value="1"/>
</dbReference>
<dbReference type="GO" id="GO:0032259">
    <property type="term" value="P:methylation"/>
    <property type="evidence" value="ECO:0007669"/>
    <property type="project" value="UniProtKB-KW"/>
</dbReference>
<dbReference type="Pfam" id="PF13188">
    <property type="entry name" value="PAS_8"/>
    <property type="match status" value="1"/>
</dbReference>
<dbReference type="SMART" id="SM00448">
    <property type="entry name" value="REC"/>
    <property type="match status" value="1"/>
</dbReference>
<dbReference type="InterPro" id="IPR003594">
    <property type="entry name" value="HATPase_dom"/>
</dbReference>
<sequence length="499" mass="53894">MSDAPDAARERYEHALRASESRFRDVIEKNADGIVVMSRDGVVRYVNRAAEQLFGYPASAFVGTLFGVPIVPDGRTEVDLHGSAAGGVAEMRVVETEWEGEPAFLASLRDVTDRKRAEEAVKEADRRKGEFLAMLAHELRNPLAGISNALHVLGIPGVNSGHTERARGVAERQIQHLTRLVDDLLDVSRVTHGKIRLKKEPVDVVAAAARAAETVAPAIEAHEHEFLLSLPDEPVWVEADATRLEQILANLLNNAAKYTLPGGRIWLSVMDQGDEVAISVRDTGVGIPPDVLPHVFELFAQAGRTLDRAQGGLGIGLTLVKNLVEMHGGSVSADSGGAGRGSEFVVRLPTVPGRKPDDTYRADPGHPAERVCRVLLVEDQKDAAEMLAELIRMWGHQVVVAHDGPAAVAIAEAHCPEVILLDIGLPGMNGYEVATRLRGHPGMKGAKLVALTGYGQEEDRRRSKQAGFDQHLVKPVAPRELERILAETGRSRADGDGRG</sequence>
<dbReference type="SUPFAM" id="SSF52172">
    <property type="entry name" value="CheY-like"/>
    <property type="match status" value="1"/>
</dbReference>
<gene>
    <name evidence="10" type="ORF">FRUB_02453</name>
</gene>
<dbReference type="Gene3D" id="1.10.287.130">
    <property type="match status" value="1"/>
</dbReference>
<dbReference type="EMBL" id="NIDE01000003">
    <property type="protein sequence ID" value="OWK44521.1"/>
    <property type="molecule type" value="Genomic_DNA"/>
</dbReference>
<evidence type="ECO:0000313" key="10">
    <source>
        <dbReference type="EMBL" id="OWK44521.1"/>
    </source>
</evidence>
<dbReference type="EC" id="2.7.13.3" evidence="2"/>
<comment type="caution">
    <text evidence="10">The sequence shown here is derived from an EMBL/GenBank/DDBJ whole genome shotgun (WGS) entry which is preliminary data.</text>
</comment>
<dbReference type="SUPFAM" id="SSF55785">
    <property type="entry name" value="PYP-like sensor domain (PAS domain)"/>
    <property type="match status" value="1"/>
</dbReference>
<accession>A0A225DT68</accession>
<dbReference type="CDD" id="cd17580">
    <property type="entry name" value="REC_2_DhkD-like"/>
    <property type="match status" value="1"/>
</dbReference>
<dbReference type="SUPFAM" id="SSF47384">
    <property type="entry name" value="Homodimeric domain of signal transducing histidine kinase"/>
    <property type="match status" value="1"/>
</dbReference>
<dbReference type="FunFam" id="3.30.565.10:FF:000006">
    <property type="entry name" value="Sensor histidine kinase WalK"/>
    <property type="match status" value="1"/>
</dbReference>
<dbReference type="CDD" id="cd00075">
    <property type="entry name" value="HATPase"/>
    <property type="match status" value="1"/>
</dbReference>
<evidence type="ECO:0000259" key="7">
    <source>
        <dbReference type="PROSITE" id="PS50109"/>
    </source>
</evidence>
<keyword evidence="10" id="KW-0489">Methyltransferase</keyword>
<dbReference type="InterPro" id="IPR001789">
    <property type="entry name" value="Sig_transdc_resp-reg_receiver"/>
</dbReference>
<dbReference type="InterPro" id="IPR036097">
    <property type="entry name" value="HisK_dim/P_sf"/>
</dbReference>
<evidence type="ECO:0000256" key="6">
    <source>
        <dbReference type="PROSITE-ProRule" id="PRU00169"/>
    </source>
</evidence>
<keyword evidence="3 6" id="KW-0597">Phosphoprotein</keyword>
<proteinExistence type="predicted"/>
<evidence type="ECO:0000313" key="11">
    <source>
        <dbReference type="Proteomes" id="UP000214646"/>
    </source>
</evidence>
<protein>
    <recommendedName>
        <fullName evidence="2">histidine kinase</fullName>
        <ecNumber evidence="2">2.7.13.3</ecNumber>
    </recommendedName>
</protein>
<dbReference type="Proteomes" id="UP000214646">
    <property type="component" value="Unassembled WGS sequence"/>
</dbReference>
<comment type="catalytic activity">
    <reaction evidence="1">
        <text>ATP + protein L-histidine = ADP + protein N-phospho-L-histidine.</text>
        <dbReference type="EC" id="2.7.13.3"/>
    </reaction>
</comment>
<evidence type="ECO:0000256" key="4">
    <source>
        <dbReference type="ARBA" id="ARBA00022679"/>
    </source>
</evidence>
<dbReference type="GO" id="GO:0008168">
    <property type="term" value="F:methyltransferase activity"/>
    <property type="evidence" value="ECO:0007669"/>
    <property type="project" value="UniProtKB-KW"/>
</dbReference>
<dbReference type="InterPro" id="IPR000014">
    <property type="entry name" value="PAS"/>
</dbReference>
<dbReference type="NCBIfam" id="TIGR00229">
    <property type="entry name" value="sensory_box"/>
    <property type="match status" value="1"/>
</dbReference>
<dbReference type="PRINTS" id="PR00344">
    <property type="entry name" value="BCTRLSENSOR"/>
</dbReference>
<dbReference type="Pfam" id="PF02518">
    <property type="entry name" value="HATPase_c"/>
    <property type="match status" value="1"/>
</dbReference>
<feature type="domain" description="Histidine kinase" evidence="7">
    <location>
        <begin position="134"/>
        <end position="352"/>
    </location>
</feature>
<keyword evidence="4 10" id="KW-0808">Transferase</keyword>
<evidence type="ECO:0000259" key="8">
    <source>
        <dbReference type="PROSITE" id="PS50110"/>
    </source>
</evidence>
<dbReference type="OrthoDB" id="3272385at2"/>
<dbReference type="InterPro" id="IPR003661">
    <property type="entry name" value="HisK_dim/P_dom"/>
</dbReference>
<dbReference type="PROSITE" id="PS50112">
    <property type="entry name" value="PAS"/>
    <property type="match status" value="1"/>
</dbReference>
<dbReference type="SUPFAM" id="SSF55874">
    <property type="entry name" value="ATPase domain of HSP90 chaperone/DNA topoisomerase II/histidine kinase"/>
    <property type="match status" value="1"/>
</dbReference>
<dbReference type="Gene3D" id="3.30.450.20">
    <property type="entry name" value="PAS domain"/>
    <property type="match status" value="1"/>
</dbReference>
<dbReference type="Gene3D" id="3.30.565.10">
    <property type="entry name" value="Histidine kinase-like ATPase, C-terminal domain"/>
    <property type="match status" value="1"/>
</dbReference>
<dbReference type="PROSITE" id="PS50109">
    <property type="entry name" value="HIS_KIN"/>
    <property type="match status" value="1"/>
</dbReference>
<evidence type="ECO:0000256" key="5">
    <source>
        <dbReference type="ARBA" id="ARBA00022777"/>
    </source>
</evidence>
<name>A0A225DT68_9BACT</name>
<dbReference type="GO" id="GO:0000155">
    <property type="term" value="F:phosphorelay sensor kinase activity"/>
    <property type="evidence" value="ECO:0007669"/>
    <property type="project" value="InterPro"/>
</dbReference>
<feature type="domain" description="PAS" evidence="9">
    <location>
        <begin position="19"/>
        <end position="63"/>
    </location>
</feature>
<dbReference type="InterPro" id="IPR036890">
    <property type="entry name" value="HATPase_C_sf"/>
</dbReference>
<dbReference type="RefSeq" id="WP_088253776.1">
    <property type="nucleotide sequence ID" value="NZ_NIDE01000003.1"/>
</dbReference>
<evidence type="ECO:0000256" key="2">
    <source>
        <dbReference type="ARBA" id="ARBA00012438"/>
    </source>
</evidence>
<feature type="modified residue" description="4-aspartylphosphate" evidence="6">
    <location>
        <position position="422"/>
    </location>
</feature>
<evidence type="ECO:0000256" key="3">
    <source>
        <dbReference type="ARBA" id="ARBA00022553"/>
    </source>
</evidence>
<dbReference type="InterPro" id="IPR005467">
    <property type="entry name" value="His_kinase_dom"/>
</dbReference>
<dbReference type="InterPro" id="IPR011006">
    <property type="entry name" value="CheY-like_superfamily"/>
</dbReference>
<dbReference type="PROSITE" id="PS50110">
    <property type="entry name" value="RESPONSE_REGULATORY"/>
    <property type="match status" value="1"/>
</dbReference>